<dbReference type="InterPro" id="IPR009003">
    <property type="entry name" value="Peptidase_S1_PA"/>
</dbReference>
<dbReference type="PANTHER" id="PTHR24276">
    <property type="entry name" value="POLYSERASE-RELATED"/>
    <property type="match status" value="1"/>
</dbReference>
<proteinExistence type="inferred from homology"/>
<dbReference type="GO" id="GO:0004252">
    <property type="term" value="F:serine-type endopeptidase activity"/>
    <property type="evidence" value="ECO:0007669"/>
    <property type="project" value="InterPro"/>
</dbReference>
<dbReference type="SMART" id="SM00020">
    <property type="entry name" value="Tryp_SPc"/>
    <property type="match status" value="1"/>
</dbReference>
<name>A0A7R8YTL3_HERIL</name>
<keyword evidence="2" id="KW-0645">Protease</keyword>
<dbReference type="GO" id="GO:0006508">
    <property type="term" value="P:proteolysis"/>
    <property type="evidence" value="ECO:0007669"/>
    <property type="project" value="UniProtKB-KW"/>
</dbReference>
<dbReference type="AlphaFoldDB" id="A0A7R8YTL3"/>
<keyword evidence="9" id="KW-1185">Reference proteome</keyword>
<evidence type="ECO:0000256" key="2">
    <source>
        <dbReference type="ARBA" id="ARBA00022670"/>
    </source>
</evidence>
<organism evidence="8 9">
    <name type="scientific">Hermetia illucens</name>
    <name type="common">Black soldier fly</name>
    <dbReference type="NCBI Taxonomy" id="343691"/>
    <lineage>
        <taxon>Eukaryota</taxon>
        <taxon>Metazoa</taxon>
        <taxon>Ecdysozoa</taxon>
        <taxon>Arthropoda</taxon>
        <taxon>Hexapoda</taxon>
        <taxon>Insecta</taxon>
        <taxon>Pterygota</taxon>
        <taxon>Neoptera</taxon>
        <taxon>Endopterygota</taxon>
        <taxon>Diptera</taxon>
        <taxon>Brachycera</taxon>
        <taxon>Stratiomyomorpha</taxon>
        <taxon>Stratiomyidae</taxon>
        <taxon>Hermetiinae</taxon>
        <taxon>Hermetia</taxon>
    </lineage>
</organism>
<evidence type="ECO:0000256" key="4">
    <source>
        <dbReference type="ARBA" id="ARBA00022825"/>
    </source>
</evidence>
<evidence type="ECO:0000256" key="1">
    <source>
        <dbReference type="ARBA" id="ARBA00007664"/>
    </source>
</evidence>
<feature type="signal peptide" evidence="6">
    <location>
        <begin position="1"/>
        <end position="22"/>
    </location>
</feature>
<dbReference type="Gene3D" id="2.40.10.10">
    <property type="entry name" value="Trypsin-like serine proteases"/>
    <property type="match status" value="1"/>
</dbReference>
<dbReference type="PANTHER" id="PTHR24276:SF96">
    <property type="entry name" value="PEPTIDASE S1 DOMAIN-CONTAINING PROTEIN"/>
    <property type="match status" value="1"/>
</dbReference>
<dbReference type="CDD" id="cd00190">
    <property type="entry name" value="Tryp_SPc"/>
    <property type="match status" value="1"/>
</dbReference>
<feature type="domain" description="Peptidase S1" evidence="7">
    <location>
        <begin position="28"/>
        <end position="253"/>
    </location>
</feature>
<dbReference type="PROSITE" id="PS50240">
    <property type="entry name" value="TRYPSIN_DOM"/>
    <property type="match status" value="1"/>
</dbReference>
<dbReference type="Proteomes" id="UP000594454">
    <property type="component" value="Chromosome 3"/>
</dbReference>
<reference evidence="8 9" key="1">
    <citation type="submission" date="2020-11" db="EMBL/GenBank/DDBJ databases">
        <authorList>
            <person name="Wallbank WR R."/>
            <person name="Pardo Diaz C."/>
            <person name="Kozak K."/>
            <person name="Martin S."/>
            <person name="Jiggins C."/>
            <person name="Moest M."/>
            <person name="Warren A I."/>
            <person name="Generalovic N T."/>
            <person name="Byers J.R.P. K."/>
            <person name="Montejo-Kovacevich G."/>
            <person name="Yen C E."/>
        </authorList>
    </citation>
    <scope>NUCLEOTIDE SEQUENCE [LARGE SCALE GENOMIC DNA]</scope>
</reference>
<dbReference type="Pfam" id="PF00089">
    <property type="entry name" value="Trypsin"/>
    <property type="match status" value="1"/>
</dbReference>
<evidence type="ECO:0000313" key="8">
    <source>
        <dbReference type="EMBL" id="CAD7084529.1"/>
    </source>
</evidence>
<dbReference type="SUPFAM" id="SSF50494">
    <property type="entry name" value="Trypsin-like serine proteases"/>
    <property type="match status" value="1"/>
</dbReference>
<dbReference type="InterPro" id="IPR001314">
    <property type="entry name" value="Peptidase_S1A"/>
</dbReference>
<dbReference type="InterPro" id="IPR050430">
    <property type="entry name" value="Peptidase_S1"/>
</dbReference>
<evidence type="ECO:0000256" key="6">
    <source>
        <dbReference type="SAM" id="SignalP"/>
    </source>
</evidence>
<keyword evidence="4" id="KW-0720">Serine protease</keyword>
<feature type="chain" id="PRO_5031543272" description="Peptidase S1 domain-containing protein" evidence="6">
    <location>
        <begin position="23"/>
        <end position="269"/>
    </location>
</feature>
<keyword evidence="6" id="KW-0732">Signal</keyword>
<dbReference type="InterPro" id="IPR001254">
    <property type="entry name" value="Trypsin_dom"/>
</dbReference>
<gene>
    <name evidence="8" type="ORF">HERILL_LOCUS7417</name>
</gene>
<keyword evidence="3" id="KW-0378">Hydrolase</keyword>
<keyword evidence="5" id="KW-1015">Disulfide bond</keyword>
<evidence type="ECO:0000256" key="5">
    <source>
        <dbReference type="ARBA" id="ARBA00023157"/>
    </source>
</evidence>
<dbReference type="EMBL" id="LR899011">
    <property type="protein sequence ID" value="CAD7084529.1"/>
    <property type="molecule type" value="Genomic_DNA"/>
</dbReference>
<dbReference type="InterPro" id="IPR043504">
    <property type="entry name" value="Peptidase_S1_PA_chymotrypsin"/>
</dbReference>
<dbReference type="InParanoid" id="A0A7R8YTL3"/>
<accession>A0A7R8YTL3</accession>
<protein>
    <recommendedName>
        <fullName evidence="7">Peptidase S1 domain-containing protein</fullName>
    </recommendedName>
</protein>
<evidence type="ECO:0000259" key="7">
    <source>
        <dbReference type="PROSITE" id="PS50240"/>
    </source>
</evidence>
<comment type="similarity">
    <text evidence="1">Belongs to the peptidase S1 family.</text>
</comment>
<dbReference type="OrthoDB" id="10059102at2759"/>
<evidence type="ECO:0000256" key="3">
    <source>
        <dbReference type="ARBA" id="ARBA00022801"/>
    </source>
</evidence>
<evidence type="ECO:0000313" key="9">
    <source>
        <dbReference type="Proteomes" id="UP000594454"/>
    </source>
</evidence>
<dbReference type="PRINTS" id="PR00722">
    <property type="entry name" value="CHYMOTRYPSIN"/>
</dbReference>
<sequence length="269" mass="30220">MKSCFSFILICAILTTFRDVSAYKIPTIMEGTLAVPGQFPWIVFIETPTDISCVGTIVNSKHVLTAAQCVLDEEGKLWNPFWFKIIAGAVDLYNIYPRVVFRKLVAIYVNQNFNLVTLENDLAILRVDKEFPDPHNTIEVAEIYPMEIARNALCQFAGWSPYTLNKQTVQQFFYGSRIQDWSVCQTTRNSENSICAKSVRKSNSCQGNKGAGLFCDGKLIGVFSYGQSCNSTAVPSVYTDVRKFQPWMQEQFIRTDIPAAGSSPLLKNC</sequence>